<proteinExistence type="predicted"/>
<dbReference type="EMBL" id="VVUY01000004">
    <property type="protein sequence ID" value="KAA2562606.1"/>
    <property type="molecule type" value="Genomic_DNA"/>
</dbReference>
<organism evidence="1 2">
    <name type="scientific">Alistipes onderdonkii</name>
    <dbReference type="NCBI Taxonomy" id="328813"/>
    <lineage>
        <taxon>Bacteria</taxon>
        <taxon>Pseudomonadati</taxon>
        <taxon>Bacteroidota</taxon>
        <taxon>Bacteroidia</taxon>
        <taxon>Bacteroidales</taxon>
        <taxon>Rikenellaceae</taxon>
        <taxon>Alistipes</taxon>
    </lineage>
</organism>
<dbReference type="RefSeq" id="WP_055203923.1">
    <property type="nucleotide sequence ID" value="NZ_JADMQE010000007.1"/>
</dbReference>
<dbReference type="Proteomes" id="UP000323119">
    <property type="component" value="Unassembled WGS sequence"/>
</dbReference>
<accession>A0A9P3ZJF5</accession>
<evidence type="ECO:0000313" key="1">
    <source>
        <dbReference type="EMBL" id="KAA2562606.1"/>
    </source>
</evidence>
<dbReference type="Pfam" id="PF07799">
    <property type="entry name" value="DUF1643"/>
    <property type="match status" value="1"/>
</dbReference>
<reference evidence="1 2" key="1">
    <citation type="journal article" date="2019" name="Nat. Med.">
        <title>A library of human gut bacterial isolates paired with longitudinal multiomics data enables mechanistic microbiome research.</title>
        <authorList>
            <person name="Poyet M."/>
            <person name="Groussin M."/>
            <person name="Gibbons S.M."/>
            <person name="Avila-Pacheco J."/>
            <person name="Jiang X."/>
            <person name="Kearney S.M."/>
            <person name="Perrotta A.R."/>
            <person name="Berdy B."/>
            <person name="Zhao S."/>
            <person name="Lieberman T.D."/>
            <person name="Swanson P.K."/>
            <person name="Smith M."/>
            <person name="Roesemann S."/>
            <person name="Alexander J.E."/>
            <person name="Rich S.A."/>
            <person name="Livny J."/>
            <person name="Vlamakis H."/>
            <person name="Clish C."/>
            <person name="Bullock K."/>
            <person name="Deik A."/>
            <person name="Scott J."/>
            <person name="Pierce K.A."/>
            <person name="Xavier R.J."/>
            <person name="Alm E.J."/>
        </authorList>
    </citation>
    <scope>NUCLEOTIDE SEQUENCE [LARGE SCALE GENOMIC DNA]</scope>
    <source>
        <strain evidence="1 2">BIOML-A204</strain>
    </source>
</reference>
<dbReference type="InterPro" id="IPR012441">
    <property type="entry name" value="DUF1643"/>
</dbReference>
<evidence type="ECO:0000313" key="2">
    <source>
        <dbReference type="Proteomes" id="UP000323119"/>
    </source>
</evidence>
<gene>
    <name evidence="1" type="ORF">F2S36_06535</name>
</gene>
<name>A0A9P3ZJF5_9BACT</name>
<protein>
    <submittedName>
        <fullName evidence="1">DUF1643 domain-containing protein</fullName>
    </submittedName>
</protein>
<comment type="caution">
    <text evidence="1">The sequence shown here is derived from an EMBL/GenBank/DDBJ whole genome shotgun (WGS) entry which is preliminary data.</text>
</comment>
<dbReference type="AlphaFoldDB" id="A0A9P3ZJF5"/>
<sequence>MDYLPICNETGKPQGGHRFVLEQPGEKMLLVVGLNPSNADETHPDLTMHKVMGFAEGGGYDGFAMLNLSSERATDKWSLSATLDEPMHRKNLDVAADLLQRYPTADILVAFGNDISAKPYLKRCFRDLYDVLRTSRGQWFQIGKLTVKGNPRHPLYARYDWGLVPFKVKKYMTKLK</sequence>